<dbReference type="RefSeq" id="WP_371150865.1">
    <property type="nucleotide sequence ID" value="NZ_JBFSOO010000010.1"/>
</dbReference>
<proteinExistence type="predicted"/>
<evidence type="ECO:0000313" key="2">
    <source>
        <dbReference type="EMBL" id="MEZ6854379.1"/>
    </source>
</evidence>
<dbReference type="EMBL" id="JBFSOO010000010">
    <property type="protein sequence ID" value="MEZ6854379.1"/>
    <property type="molecule type" value="Genomic_DNA"/>
</dbReference>
<keyword evidence="1" id="KW-0812">Transmembrane</keyword>
<name>A0ABV4JUF7_9BACT</name>
<feature type="transmembrane region" description="Helical" evidence="1">
    <location>
        <begin position="105"/>
        <end position="121"/>
    </location>
</feature>
<comment type="caution">
    <text evidence="2">The sequence shown here is derived from an EMBL/GenBank/DDBJ whole genome shotgun (WGS) entry which is preliminary data.</text>
</comment>
<accession>A0ABV4JUF7</accession>
<feature type="transmembrane region" description="Helical" evidence="1">
    <location>
        <begin position="21"/>
        <end position="44"/>
    </location>
</feature>
<organism evidence="2 3">
    <name type="scientific">Halodesulfovibrio aestuarii</name>
    <dbReference type="NCBI Taxonomy" id="126333"/>
    <lineage>
        <taxon>Bacteria</taxon>
        <taxon>Pseudomonadati</taxon>
        <taxon>Thermodesulfobacteriota</taxon>
        <taxon>Desulfovibrionia</taxon>
        <taxon>Desulfovibrionales</taxon>
        <taxon>Desulfovibrionaceae</taxon>
        <taxon>Halodesulfovibrio</taxon>
    </lineage>
</organism>
<dbReference type="Proteomes" id="UP001568358">
    <property type="component" value="Unassembled WGS sequence"/>
</dbReference>
<keyword evidence="1" id="KW-0472">Membrane</keyword>
<reference evidence="2 3" key="1">
    <citation type="submission" date="2024-07" db="EMBL/GenBank/DDBJ databases">
        <title>Active virus-host system and metabolic interactions in a Lokiarchaeon culture.</title>
        <authorList>
            <person name="Ponce Toledo R.I."/>
            <person name="Rodrigues Oliveira T."/>
            <person name="Schleper C."/>
        </authorList>
    </citation>
    <scope>NUCLEOTIDE SEQUENCE [LARGE SCALE GENOMIC DNA]</scope>
    <source>
        <strain evidence="2 3">B35</strain>
    </source>
</reference>
<keyword evidence="1" id="KW-1133">Transmembrane helix</keyword>
<feature type="transmembrane region" description="Helical" evidence="1">
    <location>
        <begin position="133"/>
        <end position="152"/>
    </location>
</feature>
<feature type="transmembrane region" description="Helical" evidence="1">
    <location>
        <begin position="64"/>
        <end position="93"/>
    </location>
</feature>
<sequence>MTSHFDDALKQLNNYISKHGFINIPVYFTAIIISSSIVYGFFYISECGFDPTLYFSVSDYIDAFTLNATVIFIKLITLLAVGLVLLGALPWSLIPKYTEYKFQKYHTAIFVLIVMALQVYTKNISSELKHTSNLDFASSIIVLSTLFLMAISKPTHLKTIVKIVLIASLTLTLTIKSAITDAEKATYSAKQYTIEYENGKKETAFILSSSSNYLLCQSNSNPRERKAVHTRYIRKITPVINDFANAPLALPLTKKTRAGEIHDPK</sequence>
<keyword evidence="3" id="KW-1185">Reference proteome</keyword>
<evidence type="ECO:0000256" key="1">
    <source>
        <dbReference type="SAM" id="Phobius"/>
    </source>
</evidence>
<evidence type="ECO:0000313" key="3">
    <source>
        <dbReference type="Proteomes" id="UP001568358"/>
    </source>
</evidence>
<gene>
    <name evidence="2" type="ORF">AB2Z07_12715</name>
</gene>
<protein>
    <submittedName>
        <fullName evidence="2">Uncharacterized protein</fullName>
    </submittedName>
</protein>